<dbReference type="PROSITE" id="PS00966">
    <property type="entry name" value="PMI_I_2"/>
    <property type="match status" value="1"/>
</dbReference>
<evidence type="ECO:0000256" key="10">
    <source>
        <dbReference type="ARBA" id="ARBA00030762"/>
    </source>
</evidence>
<feature type="region of interest" description="Disordered" evidence="12">
    <location>
        <begin position="450"/>
        <end position="488"/>
    </location>
</feature>
<dbReference type="Pfam" id="PF20511">
    <property type="entry name" value="PMI_typeI_cat"/>
    <property type="match status" value="1"/>
</dbReference>
<dbReference type="GO" id="GO:0005829">
    <property type="term" value="C:cytosol"/>
    <property type="evidence" value="ECO:0007669"/>
    <property type="project" value="TreeGrafter"/>
</dbReference>
<dbReference type="EC" id="5.3.1.8" evidence="5"/>
<name>A0A915Q0B4_9BILA</name>
<dbReference type="Gene3D" id="1.10.441.10">
    <property type="entry name" value="Phosphomannose Isomerase, domain 2"/>
    <property type="match status" value="1"/>
</dbReference>
<feature type="domain" description="Phosphomannose isomerase type I helical insertion" evidence="14">
    <location>
        <begin position="163"/>
        <end position="237"/>
    </location>
</feature>
<dbReference type="Proteomes" id="UP000887581">
    <property type="component" value="Unplaced"/>
</dbReference>
<dbReference type="WBParaSite" id="sdigi.contig68.g3514.t1">
    <property type="protein sequence ID" value="sdigi.contig68.g3514.t1"/>
    <property type="gene ID" value="sdigi.contig68.g3514"/>
</dbReference>
<dbReference type="InterPro" id="IPR046457">
    <property type="entry name" value="PMI_typeI_cat"/>
</dbReference>
<evidence type="ECO:0000256" key="3">
    <source>
        <dbReference type="ARBA" id="ARBA00004666"/>
    </source>
</evidence>
<dbReference type="InterPro" id="IPR011051">
    <property type="entry name" value="RmlC_Cupin_sf"/>
</dbReference>
<evidence type="ECO:0000256" key="2">
    <source>
        <dbReference type="ARBA" id="ARBA00001947"/>
    </source>
</evidence>
<keyword evidence="8" id="KW-0413">Isomerase</keyword>
<dbReference type="InterPro" id="IPR016305">
    <property type="entry name" value="Mannose-6-P_Isomerase"/>
</dbReference>
<dbReference type="NCBIfam" id="TIGR00218">
    <property type="entry name" value="manA"/>
    <property type="match status" value="1"/>
</dbReference>
<evidence type="ECO:0000256" key="7">
    <source>
        <dbReference type="ARBA" id="ARBA00022833"/>
    </source>
</evidence>
<comment type="catalytic activity">
    <reaction evidence="1">
        <text>D-mannose 6-phosphate = D-fructose 6-phosphate</text>
        <dbReference type="Rhea" id="RHEA:12356"/>
        <dbReference type="ChEBI" id="CHEBI:58735"/>
        <dbReference type="ChEBI" id="CHEBI:61527"/>
        <dbReference type="EC" id="5.3.1.8"/>
    </reaction>
</comment>
<feature type="domain" description="Phosphomannose isomerase type I catalytic" evidence="13">
    <location>
        <begin position="2"/>
        <end position="140"/>
    </location>
</feature>
<sequence length="488" mass="54802">MEKLICTVQTYDWGRQGSQSEVASLMHSADKQFIVDENKPYAELWMGVHPNGPSKLASDGTLLSKKINESKSSLGVHENGSLQFLFKVLSVNKALSIQSHPDKEKANILHNRDPAHYPDSNHKPEMAIALSDFQLLSGFRLSCEIYDNIKAFPELQSLITSRNAIESLKTGNEAERREALKRIFSEYIRSSDENVSRAVKQLMERLMNKSNRSDLEELLLRLNNEYPSDVGVFAPLLINYFTLKKGEAVFIGPNSPHAYLLGDCMECMACSDNTIRAGLTPKFKDVDTLCSDLTFEMAQPRPLSPKVIGPGIREYAPPVQEFAVHELKSEVTELRDVGASSIIIIIKGSAEMHVGVEKFKVNRGDTYFIPATISHVNIISNDSTQIPELKSAPCMHSAQETVRDFNMRINLQIKRPTKCGCIACLNVERRMDSQNIRVKYLLDSKIREVHESTETKRSGEARGSWARPKKRGGSGPERPLLNGRNKRR</sequence>
<dbReference type="PRINTS" id="PR00714">
    <property type="entry name" value="MAN6PISMRASE"/>
</dbReference>
<organism evidence="15 16">
    <name type="scientific">Setaria digitata</name>
    <dbReference type="NCBI Taxonomy" id="48799"/>
    <lineage>
        <taxon>Eukaryota</taxon>
        <taxon>Metazoa</taxon>
        <taxon>Ecdysozoa</taxon>
        <taxon>Nematoda</taxon>
        <taxon>Chromadorea</taxon>
        <taxon>Rhabditida</taxon>
        <taxon>Spirurina</taxon>
        <taxon>Spiruromorpha</taxon>
        <taxon>Filarioidea</taxon>
        <taxon>Setariidae</taxon>
        <taxon>Setaria</taxon>
    </lineage>
</organism>
<dbReference type="PROSITE" id="PS00965">
    <property type="entry name" value="PMI_I_1"/>
    <property type="match status" value="1"/>
</dbReference>
<evidence type="ECO:0000256" key="9">
    <source>
        <dbReference type="ARBA" id="ARBA00029741"/>
    </source>
</evidence>
<dbReference type="CDD" id="cd07011">
    <property type="entry name" value="cupin_PMI_type_I_N"/>
    <property type="match status" value="1"/>
</dbReference>
<evidence type="ECO:0000256" key="8">
    <source>
        <dbReference type="ARBA" id="ARBA00023235"/>
    </source>
</evidence>
<protein>
    <recommendedName>
        <fullName evidence="5">mannose-6-phosphate isomerase</fullName>
        <ecNumber evidence="5">5.3.1.8</ecNumber>
    </recommendedName>
    <alternativeName>
        <fullName evidence="9">Phosphohexomutase</fullName>
    </alternativeName>
    <alternativeName>
        <fullName evidence="10">Phosphomannose isomerase</fullName>
    </alternativeName>
</protein>
<dbReference type="Gene3D" id="2.60.120.10">
    <property type="entry name" value="Jelly Rolls"/>
    <property type="match status" value="2"/>
</dbReference>
<dbReference type="InterPro" id="IPR014710">
    <property type="entry name" value="RmlC-like_jellyroll"/>
</dbReference>
<dbReference type="GO" id="GO:0004476">
    <property type="term" value="F:mannose-6-phosphate isomerase activity"/>
    <property type="evidence" value="ECO:0007669"/>
    <property type="project" value="UniProtKB-EC"/>
</dbReference>
<evidence type="ECO:0000256" key="4">
    <source>
        <dbReference type="ARBA" id="ARBA00010772"/>
    </source>
</evidence>
<evidence type="ECO:0000256" key="1">
    <source>
        <dbReference type="ARBA" id="ARBA00000757"/>
    </source>
</evidence>
<evidence type="ECO:0000256" key="12">
    <source>
        <dbReference type="SAM" id="MobiDB-lite"/>
    </source>
</evidence>
<evidence type="ECO:0000256" key="6">
    <source>
        <dbReference type="ARBA" id="ARBA00022723"/>
    </source>
</evidence>
<comment type="similarity">
    <text evidence="4">Belongs to the mannose-6-phosphate isomerase type 1 family.</text>
</comment>
<accession>A0A915Q0B4</accession>
<reference evidence="16" key="1">
    <citation type="submission" date="2022-11" db="UniProtKB">
        <authorList>
            <consortium name="WormBaseParasite"/>
        </authorList>
    </citation>
    <scope>IDENTIFICATION</scope>
</reference>
<dbReference type="InterPro" id="IPR046458">
    <property type="entry name" value="PMI_typeI_hel"/>
</dbReference>
<dbReference type="Pfam" id="PF20512">
    <property type="entry name" value="PMI_typeI_hel"/>
    <property type="match status" value="1"/>
</dbReference>
<evidence type="ECO:0000259" key="13">
    <source>
        <dbReference type="Pfam" id="PF20511"/>
    </source>
</evidence>
<dbReference type="PANTHER" id="PTHR10309">
    <property type="entry name" value="MANNOSE-6-PHOSPHATE ISOMERASE"/>
    <property type="match status" value="1"/>
</dbReference>
<dbReference type="InterPro" id="IPR001250">
    <property type="entry name" value="Man6P_Isoase-1"/>
</dbReference>
<dbReference type="GO" id="GO:0005975">
    <property type="term" value="P:carbohydrate metabolic process"/>
    <property type="evidence" value="ECO:0007669"/>
    <property type="project" value="InterPro"/>
</dbReference>
<feature type="compositionally biased region" description="Basic and acidic residues" evidence="12">
    <location>
        <begin position="450"/>
        <end position="460"/>
    </location>
</feature>
<proteinExistence type="inferred from homology"/>
<evidence type="ECO:0000256" key="11">
    <source>
        <dbReference type="RuleBase" id="RU004248"/>
    </source>
</evidence>
<dbReference type="GO" id="GO:0008270">
    <property type="term" value="F:zinc ion binding"/>
    <property type="evidence" value="ECO:0007669"/>
    <property type="project" value="InterPro"/>
</dbReference>
<evidence type="ECO:0000313" key="15">
    <source>
        <dbReference type="Proteomes" id="UP000887581"/>
    </source>
</evidence>
<dbReference type="InterPro" id="IPR018050">
    <property type="entry name" value="Pmannose_isomerase-type1_CS"/>
</dbReference>
<dbReference type="GO" id="GO:0009298">
    <property type="term" value="P:GDP-mannose biosynthetic process"/>
    <property type="evidence" value="ECO:0007669"/>
    <property type="project" value="InterPro"/>
</dbReference>
<keyword evidence="7" id="KW-0862">Zinc</keyword>
<comment type="pathway">
    <text evidence="3 11">Nucleotide-sugar biosynthesis; GDP-alpha-D-mannose biosynthesis; alpha-D-mannose 1-phosphate from D-fructose 6-phosphate: step 1/2.</text>
</comment>
<evidence type="ECO:0000259" key="14">
    <source>
        <dbReference type="Pfam" id="PF20512"/>
    </source>
</evidence>
<evidence type="ECO:0000313" key="16">
    <source>
        <dbReference type="WBParaSite" id="sdigi.contig68.g3514.t1"/>
    </source>
</evidence>
<dbReference type="SUPFAM" id="SSF51182">
    <property type="entry name" value="RmlC-like cupins"/>
    <property type="match status" value="1"/>
</dbReference>
<keyword evidence="6" id="KW-0479">Metal-binding</keyword>
<dbReference type="PANTHER" id="PTHR10309:SF0">
    <property type="entry name" value="MANNOSE-6-PHOSPHATE ISOMERASE"/>
    <property type="match status" value="1"/>
</dbReference>
<dbReference type="AlphaFoldDB" id="A0A915Q0B4"/>
<evidence type="ECO:0000256" key="5">
    <source>
        <dbReference type="ARBA" id="ARBA00011956"/>
    </source>
</evidence>
<keyword evidence="15" id="KW-1185">Reference proteome</keyword>
<comment type="cofactor">
    <cofactor evidence="2">
        <name>Zn(2+)</name>
        <dbReference type="ChEBI" id="CHEBI:29105"/>
    </cofactor>
</comment>